<accession>A0A953LIP2</accession>
<evidence type="ECO:0000256" key="3">
    <source>
        <dbReference type="ARBA" id="ARBA00022692"/>
    </source>
</evidence>
<evidence type="ECO:0000256" key="5">
    <source>
        <dbReference type="ARBA" id="ARBA00022989"/>
    </source>
</evidence>
<comment type="subcellular location">
    <subcellularLocation>
        <location evidence="1">Membrane</location>
    </subcellularLocation>
</comment>
<proteinExistence type="predicted"/>
<comment type="caution">
    <text evidence="9">The sequence shown here is derived from an EMBL/GenBank/DDBJ whole genome shotgun (WGS) entry which is preliminary data.</text>
</comment>
<dbReference type="Gene3D" id="1.20.1300.10">
    <property type="entry name" value="Fumarate reductase/succinate dehydrogenase, transmembrane subunit"/>
    <property type="match status" value="1"/>
</dbReference>
<dbReference type="InterPro" id="IPR000701">
    <property type="entry name" value="SuccDH_FuR_B_TM-su"/>
</dbReference>
<sequence>MNQVKGSLWAWILHRITAVLLVVLVAIHFGIMHFVDPTAVITFADSQMRLQSALYLVVDSGLLVLGLYHGLNGIRNVVLDYWPRSGRVVGWILAVIGVVAVGYGSMALAAFLSQ</sequence>
<keyword evidence="6" id="KW-0408">Iron</keyword>
<keyword evidence="4" id="KW-0479">Metal-binding</keyword>
<evidence type="ECO:0008006" key="11">
    <source>
        <dbReference type="Google" id="ProtNLM"/>
    </source>
</evidence>
<dbReference type="AlphaFoldDB" id="A0A953LIP2"/>
<evidence type="ECO:0000256" key="1">
    <source>
        <dbReference type="ARBA" id="ARBA00004370"/>
    </source>
</evidence>
<organism evidence="9 10">
    <name type="scientific">Symbiobacterium thermophilum</name>
    <dbReference type="NCBI Taxonomy" id="2734"/>
    <lineage>
        <taxon>Bacteria</taxon>
        <taxon>Bacillati</taxon>
        <taxon>Bacillota</taxon>
        <taxon>Clostridia</taxon>
        <taxon>Eubacteriales</taxon>
        <taxon>Symbiobacteriaceae</taxon>
        <taxon>Symbiobacterium</taxon>
    </lineage>
</organism>
<reference evidence="9" key="1">
    <citation type="submission" date="2017-11" db="EMBL/GenBank/DDBJ databases">
        <title>Three new genomes from thermophilic consortium.</title>
        <authorList>
            <person name="Quaggio R."/>
            <person name="Amgarten D."/>
            <person name="Setubal J.C."/>
        </authorList>
    </citation>
    <scope>NUCLEOTIDE SEQUENCE</scope>
    <source>
        <strain evidence="9">ZCTH01-B2</strain>
    </source>
</reference>
<dbReference type="CDD" id="cd03500">
    <property type="entry name" value="SQR_TypeA_SdhD_like"/>
    <property type="match status" value="1"/>
</dbReference>
<evidence type="ECO:0000256" key="4">
    <source>
        <dbReference type="ARBA" id="ARBA00022723"/>
    </source>
</evidence>
<evidence type="ECO:0000256" key="7">
    <source>
        <dbReference type="ARBA" id="ARBA00023136"/>
    </source>
</evidence>
<dbReference type="SUPFAM" id="SSF81343">
    <property type="entry name" value="Fumarate reductase respiratory complex transmembrane subunits"/>
    <property type="match status" value="1"/>
</dbReference>
<dbReference type="InterPro" id="IPR034804">
    <property type="entry name" value="SQR/QFR_C/D"/>
</dbReference>
<dbReference type="GO" id="GO:0016020">
    <property type="term" value="C:membrane"/>
    <property type="evidence" value="ECO:0007669"/>
    <property type="project" value="UniProtKB-SubCell"/>
</dbReference>
<evidence type="ECO:0000256" key="8">
    <source>
        <dbReference type="SAM" id="Phobius"/>
    </source>
</evidence>
<dbReference type="Pfam" id="PF01127">
    <property type="entry name" value="Sdh_cyt"/>
    <property type="match status" value="1"/>
</dbReference>
<dbReference type="EMBL" id="PIUK01000007">
    <property type="protein sequence ID" value="MBY6274927.1"/>
    <property type="molecule type" value="Genomic_DNA"/>
</dbReference>
<dbReference type="Proteomes" id="UP000732377">
    <property type="component" value="Unassembled WGS sequence"/>
</dbReference>
<keyword evidence="7 8" id="KW-0472">Membrane</keyword>
<evidence type="ECO:0000256" key="6">
    <source>
        <dbReference type="ARBA" id="ARBA00023004"/>
    </source>
</evidence>
<protein>
    <recommendedName>
        <fullName evidence="11">Succinate dehydrogenase</fullName>
    </recommendedName>
</protein>
<keyword evidence="2" id="KW-0349">Heme</keyword>
<evidence type="ECO:0000256" key="2">
    <source>
        <dbReference type="ARBA" id="ARBA00022617"/>
    </source>
</evidence>
<keyword evidence="5 8" id="KW-1133">Transmembrane helix</keyword>
<feature type="transmembrane region" description="Helical" evidence="8">
    <location>
        <begin position="91"/>
        <end position="112"/>
    </location>
</feature>
<name>A0A953LIP2_SYMTR</name>
<gene>
    <name evidence="9" type="ORF">CWE10_01715</name>
</gene>
<evidence type="ECO:0000313" key="9">
    <source>
        <dbReference type="EMBL" id="MBY6274927.1"/>
    </source>
</evidence>
<keyword evidence="3 8" id="KW-0812">Transmembrane</keyword>
<evidence type="ECO:0000313" key="10">
    <source>
        <dbReference type="Proteomes" id="UP000732377"/>
    </source>
</evidence>
<feature type="transmembrane region" description="Helical" evidence="8">
    <location>
        <begin position="53"/>
        <end position="71"/>
    </location>
</feature>
<feature type="transmembrane region" description="Helical" evidence="8">
    <location>
        <begin position="12"/>
        <end position="32"/>
    </location>
</feature>
<dbReference type="GO" id="GO:0046872">
    <property type="term" value="F:metal ion binding"/>
    <property type="evidence" value="ECO:0007669"/>
    <property type="project" value="UniProtKB-KW"/>
</dbReference>